<name>A0A8S5MAB4_9CAUD</name>
<sequence length="146" mass="16657">MLYKGEQEKTLNDCIRATAERAKKLDGSAPFDCSGLKCDKCPFDEYCRESSNFYTVQEWIELLQEKGVTVDPALVAEYCKVNIEPTALTDAINYLTQQRKYIEETIEDEILRGNSIKYLNKASVAIHNALKYLSTADSMLRKQRGE</sequence>
<evidence type="ECO:0000313" key="1">
    <source>
        <dbReference type="EMBL" id="DAD79023.1"/>
    </source>
</evidence>
<dbReference type="EMBL" id="BK014855">
    <property type="protein sequence ID" value="DAD79023.1"/>
    <property type="molecule type" value="Genomic_DNA"/>
</dbReference>
<proteinExistence type="predicted"/>
<accession>A0A8S5MAB4</accession>
<protein>
    <submittedName>
        <fullName evidence="1">Uncharacterized protein</fullName>
    </submittedName>
</protein>
<reference evidence="1" key="1">
    <citation type="journal article" date="2021" name="Proc. Natl. Acad. Sci. U.S.A.">
        <title>A Catalog of Tens of Thousands of Viruses from Human Metagenomes Reveals Hidden Associations with Chronic Diseases.</title>
        <authorList>
            <person name="Tisza M.J."/>
            <person name="Buck C.B."/>
        </authorList>
    </citation>
    <scope>NUCLEOTIDE SEQUENCE</scope>
    <source>
        <strain evidence="1">Ctv4j104</strain>
    </source>
</reference>
<organism evidence="1">
    <name type="scientific">Siphoviridae sp. ctv4j104</name>
    <dbReference type="NCBI Taxonomy" id="2826510"/>
    <lineage>
        <taxon>Viruses</taxon>
        <taxon>Duplodnaviria</taxon>
        <taxon>Heunggongvirae</taxon>
        <taxon>Uroviricota</taxon>
        <taxon>Caudoviricetes</taxon>
    </lineage>
</organism>